<proteinExistence type="predicted"/>
<name>A0A2S7I1X1_9FLAO</name>
<protein>
    <submittedName>
        <fullName evidence="2">Uncharacterized protein</fullName>
    </submittedName>
</protein>
<reference evidence="2 3" key="1">
    <citation type="submission" date="2018-02" db="EMBL/GenBank/DDBJ databases">
        <title>Draft genome sequence of bacterial isolates from marine environment.</title>
        <authorList>
            <person name="Singh S.K."/>
            <person name="Hill R."/>
            <person name="Major S."/>
            <person name="Cai H."/>
            <person name="Li Y."/>
        </authorList>
    </citation>
    <scope>NUCLEOTIDE SEQUENCE [LARGE SCALE GENOMIC DNA]</scope>
    <source>
        <strain evidence="2 3">IMET F</strain>
    </source>
</reference>
<dbReference type="EMBL" id="PTPZ01000010">
    <property type="protein sequence ID" value="PPZ90553.1"/>
    <property type="molecule type" value="Genomic_DNA"/>
</dbReference>
<evidence type="ECO:0000313" key="2">
    <source>
        <dbReference type="EMBL" id="PPZ90553.1"/>
    </source>
</evidence>
<feature type="chain" id="PRO_5015460093" evidence="1">
    <location>
        <begin position="22"/>
        <end position="932"/>
    </location>
</feature>
<dbReference type="RefSeq" id="WP_104794462.1">
    <property type="nucleotide sequence ID" value="NZ_PTPZ01000010.1"/>
</dbReference>
<organism evidence="2 3">
    <name type="scientific">Cloacibacterium normanense</name>
    <dbReference type="NCBI Taxonomy" id="237258"/>
    <lineage>
        <taxon>Bacteria</taxon>
        <taxon>Pseudomonadati</taxon>
        <taxon>Bacteroidota</taxon>
        <taxon>Flavobacteriia</taxon>
        <taxon>Flavobacteriales</taxon>
        <taxon>Weeksellaceae</taxon>
    </lineage>
</organism>
<evidence type="ECO:0000313" key="3">
    <source>
        <dbReference type="Proteomes" id="UP000238565"/>
    </source>
</evidence>
<comment type="caution">
    <text evidence="2">The sequence shown here is derived from an EMBL/GenBank/DDBJ whole genome shotgun (WGS) entry which is preliminary data.</text>
</comment>
<dbReference type="Proteomes" id="UP000238565">
    <property type="component" value="Unassembled WGS sequence"/>
</dbReference>
<dbReference type="AlphaFoldDB" id="A0A2S7I1X1"/>
<accession>A0A2S7I1X1</accession>
<keyword evidence="1" id="KW-0732">Signal</keyword>
<feature type="signal peptide" evidence="1">
    <location>
        <begin position="1"/>
        <end position="21"/>
    </location>
</feature>
<gene>
    <name evidence="2" type="ORF">C3729_12515</name>
</gene>
<evidence type="ECO:0000256" key="1">
    <source>
        <dbReference type="SAM" id="SignalP"/>
    </source>
</evidence>
<sequence>MKTFKKNWSFIILLNTILCFAQTKNISMVTDEKISAKNDDRITLLLKMKNETSKEQKFQLNANVPKAVKILSTNTIITLEPNEELYYPFKLWVEKSQPAGEFNINITAIDSLGIKKAEANTELKIQPIRLLKLIATQPYLLMEKIGDSLKVSAQVFNSGNQTEKVNVLASFPQGRGNSTTLKKEITLQPFENKIVSFNKVIDKEIINIELFTVNIAAFDSNNEYFGNAMIMVQNALGDRRYVDPLNINQRLFQKNPNYITWMASNPWSDFGSSNHLDLHTEANLNNTKIGLNLNASYWPNNAEKIILQNSYLTFGKGPLELKLGNVNANGLEVSVLGRGLELNVLPLNNKKWSGSIGVAEKSFNLVDPFNAEMKRGYTAFAKSTLQINDKFTLNNEFIFDTDKEQNNIIFKNGLEWNNKNNTVHKFDISYGNSEINNHFNLEKSSLALAWMYLKNWKNWSWSSNNFYSSKYYPGLKRGATMIEQRLARNFGKMSFYTSGSYNAYDPQELNPQYRFDNKTTRLKIEIGSNFPLTKKISANIFSQNWNENANIFLGNDFIKTNIIFNATTFSAAINYNINRSENRLNISTSQGWSHYKNRTNSSYINQWQANWFYKSLMISALYQKGNFMLYEGNNEGQLTKNTQKISGLAYYKWESPNKKTSLNFTTLATYNSNTGTTWSLNTGADYRPFISTKIFANVLYSRFDNNFYGASNVYYQIGITQEIPTIGEETVQYKNGTLKIFTFLDINHNNKFDEGIDLPAPNSKIKVNNTIFISDKDGNVKYRRLPYGEYTIKSLETKWYSEDQKIKLDKKEMFLLIPLQHSGVVRGKVIYQKTTKTQYEVLEIFAGIPIQFINSNGKIYTTYLNTRGEYIMYLPLGDYQVSIDKQYLQKNVYIDDNLMTVEVEEGSDNSLKDFLLKVKEKKLEVKRFGTGN</sequence>